<evidence type="ECO:0000256" key="3">
    <source>
        <dbReference type="PROSITE-ProRule" id="PRU00023"/>
    </source>
</evidence>
<dbReference type="GO" id="GO:0030496">
    <property type="term" value="C:midbody"/>
    <property type="evidence" value="ECO:0007669"/>
    <property type="project" value="Ensembl"/>
</dbReference>
<dbReference type="GO" id="GO:0005829">
    <property type="term" value="C:cytosol"/>
    <property type="evidence" value="ECO:0007669"/>
    <property type="project" value="Ensembl"/>
</dbReference>
<dbReference type="Proteomes" id="UP000694392">
    <property type="component" value="Unplaced"/>
</dbReference>
<dbReference type="PROSITE" id="PS50088">
    <property type="entry name" value="ANK_REPEAT"/>
    <property type="match status" value="2"/>
</dbReference>
<dbReference type="GO" id="GO:0008283">
    <property type="term" value="P:cell population proliferation"/>
    <property type="evidence" value="ECO:0007669"/>
    <property type="project" value="Ensembl"/>
</dbReference>
<dbReference type="GeneTree" id="ENSGT00390000008829"/>
<sequence>RHLGAGEFREEKMELGELTEPVEPAETTEPEDAGESKEPEYSNPLLRPALSGDVEGVQKIFEDPEDPDHRKAMQLLMERDIVGRDLLYAACVAGQSDVIRALTKYGVDVKAQTVRGYTPLHCAAAWGQLETLKTLVELEADILAMTFRGEKARDIASRYSQTDCVEFLDWAGPILFRALKKSSAILNSNGRSIGSQCRENRNVSLNACRVKSDWLENTKDPTIQDFLEQRQQLEDIMLPVFTKLASPREYWVLPGGRPHMPIIYKC</sequence>
<dbReference type="Pfam" id="PF12796">
    <property type="entry name" value="Ank_2"/>
    <property type="match status" value="1"/>
</dbReference>
<evidence type="ECO:0000313" key="5">
    <source>
        <dbReference type="Ensembl" id="ENSSPUP00000024275.1"/>
    </source>
</evidence>
<feature type="repeat" description="ANK" evidence="3">
    <location>
        <begin position="115"/>
        <end position="147"/>
    </location>
</feature>
<evidence type="ECO:0000256" key="2">
    <source>
        <dbReference type="ARBA" id="ARBA00023043"/>
    </source>
</evidence>
<keyword evidence="6" id="KW-1185">Reference proteome</keyword>
<dbReference type="InterPro" id="IPR002110">
    <property type="entry name" value="Ankyrin_rpt"/>
</dbReference>
<proteinExistence type="predicted"/>
<keyword evidence="1" id="KW-0677">Repeat</keyword>
<dbReference type="SUPFAM" id="SSF48403">
    <property type="entry name" value="Ankyrin repeat"/>
    <property type="match status" value="1"/>
</dbReference>
<protein>
    <submittedName>
        <fullName evidence="5">Ankyrin repeat domain 45</fullName>
    </submittedName>
</protein>
<evidence type="ECO:0000256" key="1">
    <source>
        <dbReference type="ARBA" id="ARBA00022737"/>
    </source>
</evidence>
<dbReference type="SMART" id="SM00248">
    <property type="entry name" value="ANK"/>
    <property type="match status" value="2"/>
</dbReference>
<feature type="region of interest" description="Disordered" evidence="4">
    <location>
        <begin position="1"/>
        <end position="48"/>
    </location>
</feature>
<dbReference type="GO" id="GO:0005813">
    <property type="term" value="C:centrosome"/>
    <property type="evidence" value="ECO:0007669"/>
    <property type="project" value="Ensembl"/>
</dbReference>
<dbReference type="PANTHER" id="PTHR24198">
    <property type="entry name" value="ANKYRIN REPEAT AND PROTEIN KINASE DOMAIN-CONTAINING PROTEIN"/>
    <property type="match status" value="1"/>
</dbReference>
<dbReference type="PROSITE" id="PS50297">
    <property type="entry name" value="ANK_REP_REGION"/>
    <property type="match status" value="1"/>
</dbReference>
<dbReference type="SUPFAM" id="SSF100934">
    <property type="entry name" value="Heat shock protein 70kD (HSP70), C-terminal subdomain"/>
    <property type="match status" value="1"/>
</dbReference>
<evidence type="ECO:0000256" key="4">
    <source>
        <dbReference type="SAM" id="MobiDB-lite"/>
    </source>
</evidence>
<evidence type="ECO:0000313" key="6">
    <source>
        <dbReference type="Proteomes" id="UP000694392"/>
    </source>
</evidence>
<dbReference type="GO" id="GO:0032154">
    <property type="term" value="C:cleavage furrow"/>
    <property type="evidence" value="ECO:0007669"/>
    <property type="project" value="Ensembl"/>
</dbReference>
<name>A0A8D0HQG3_SPHPU</name>
<keyword evidence="2 3" id="KW-0040">ANK repeat</keyword>
<feature type="repeat" description="ANK" evidence="3">
    <location>
        <begin position="82"/>
        <end position="114"/>
    </location>
</feature>
<dbReference type="InterPro" id="IPR029048">
    <property type="entry name" value="HSP70_C_sf"/>
</dbReference>
<reference evidence="5" key="1">
    <citation type="submission" date="2025-08" db="UniProtKB">
        <authorList>
            <consortium name="Ensembl"/>
        </authorList>
    </citation>
    <scope>IDENTIFICATION</scope>
</reference>
<dbReference type="OMA" id="ATPRKFW"/>
<organism evidence="5 6">
    <name type="scientific">Sphenodon punctatus</name>
    <name type="common">Tuatara</name>
    <name type="synonym">Hatteria punctata</name>
    <dbReference type="NCBI Taxonomy" id="8508"/>
    <lineage>
        <taxon>Eukaryota</taxon>
        <taxon>Metazoa</taxon>
        <taxon>Chordata</taxon>
        <taxon>Craniata</taxon>
        <taxon>Vertebrata</taxon>
        <taxon>Euteleostomi</taxon>
        <taxon>Lepidosauria</taxon>
        <taxon>Sphenodontia</taxon>
        <taxon>Sphenodontidae</taxon>
        <taxon>Sphenodon</taxon>
    </lineage>
</organism>
<dbReference type="InterPro" id="IPR036770">
    <property type="entry name" value="Ankyrin_rpt-contain_sf"/>
</dbReference>
<accession>A0A8D0HQG3</accession>
<dbReference type="Gene3D" id="1.25.40.20">
    <property type="entry name" value="Ankyrin repeat-containing domain"/>
    <property type="match status" value="2"/>
</dbReference>
<dbReference type="Ensembl" id="ENSSPUT00000025908.1">
    <property type="protein sequence ID" value="ENSSPUP00000024275.1"/>
    <property type="gene ID" value="ENSSPUG00000018615.1"/>
</dbReference>
<dbReference type="AlphaFoldDB" id="A0A8D0HQG3"/>
<gene>
    <name evidence="5" type="primary">ANKRD45</name>
</gene>
<reference evidence="5" key="2">
    <citation type="submission" date="2025-09" db="UniProtKB">
        <authorList>
            <consortium name="Ensembl"/>
        </authorList>
    </citation>
    <scope>IDENTIFICATION</scope>
</reference>
<dbReference type="PANTHER" id="PTHR24198:SF165">
    <property type="entry name" value="ANKYRIN REPEAT-CONTAINING PROTEIN-RELATED"/>
    <property type="match status" value="1"/>
</dbReference>